<gene>
    <name evidence="1" type="ORF">METZ01_LOCUS377978</name>
</gene>
<dbReference type="AlphaFoldDB" id="A0A382TST7"/>
<sequence length="24" mass="2916">MAKKDYKMYIKLRPYTVGFNFNTS</sequence>
<reference evidence="1" key="1">
    <citation type="submission" date="2018-05" db="EMBL/GenBank/DDBJ databases">
        <authorList>
            <person name="Lanie J.A."/>
            <person name="Ng W.-L."/>
            <person name="Kazmierczak K.M."/>
            <person name="Andrzejewski T.M."/>
            <person name="Davidsen T.M."/>
            <person name="Wayne K.J."/>
            <person name="Tettelin H."/>
            <person name="Glass J.I."/>
            <person name="Rusch D."/>
            <person name="Podicherti R."/>
            <person name="Tsui H.-C.T."/>
            <person name="Winkler M.E."/>
        </authorList>
    </citation>
    <scope>NUCLEOTIDE SEQUENCE</scope>
</reference>
<proteinExistence type="predicted"/>
<protein>
    <submittedName>
        <fullName evidence="1">Uncharacterized protein</fullName>
    </submittedName>
</protein>
<dbReference type="EMBL" id="UINC01138897">
    <property type="protein sequence ID" value="SVD25124.1"/>
    <property type="molecule type" value="Genomic_DNA"/>
</dbReference>
<evidence type="ECO:0000313" key="1">
    <source>
        <dbReference type="EMBL" id="SVD25124.1"/>
    </source>
</evidence>
<organism evidence="1">
    <name type="scientific">marine metagenome</name>
    <dbReference type="NCBI Taxonomy" id="408172"/>
    <lineage>
        <taxon>unclassified sequences</taxon>
        <taxon>metagenomes</taxon>
        <taxon>ecological metagenomes</taxon>
    </lineage>
</organism>
<name>A0A382TST7_9ZZZZ</name>
<accession>A0A382TST7</accession>